<dbReference type="PIRSF" id="PIRSF000350">
    <property type="entry name" value="Mercury_reductase_MerA"/>
    <property type="match status" value="1"/>
</dbReference>
<sequence>MTHFDLVIIGTGSGNSVIGPEFDDWSIAVVEDGKFGGTCLNVGCIPTKMYVHPAELADAGRHSARLGVTQRLEAVDWPGMRDRIFGRIDAIETGGRAYRAGDECPNVTVFAGRGTFTGHKRLRVDLHDGSTAEITADRWVIAAGSRAVIPDIPGLSDGSAPFHTSDTVMRIDDLPRSVVIIGGGYIAAEFGHVFSSFGTEVTQITRSPQLLRSHDEDVSAAFTAAASARYRVLAGANPSSVKALGEGGVSLVVDTEDGPVTVEAELLLVATGRVPNGDRLAVDRTGVDLDESGRVVVDAHQRTTVDGIWALGDVCSPWALKHVANHEARVVKHNLAHPEAPVAADHRFVPAAVFTDPQIASVGWTERELVARGIPYVAKKQWYADIAAGWAREDTHNFLKVLADPATGHLLGAHVIGPEAATVIQPLIQGMHFGQTAHEIARGQYWIHPALPELVENALLGLPAPTGPAAATA</sequence>
<name>A0A917WDL8_9ACTN</name>
<evidence type="ECO:0000256" key="10">
    <source>
        <dbReference type="PIRSR" id="PIRSR000350-4"/>
    </source>
</evidence>
<dbReference type="InterPro" id="IPR001100">
    <property type="entry name" value="Pyr_nuc-diS_OxRdtase"/>
</dbReference>
<keyword evidence="5 11" id="KW-0560">Oxidoreductase</keyword>
<reference evidence="14" key="1">
    <citation type="journal article" date="2014" name="Int. J. Syst. Evol. Microbiol.">
        <title>Complete genome sequence of Corynebacterium casei LMG S-19264T (=DSM 44701T), isolated from a smear-ripened cheese.</title>
        <authorList>
            <consortium name="US DOE Joint Genome Institute (JGI-PGF)"/>
            <person name="Walter F."/>
            <person name="Albersmeier A."/>
            <person name="Kalinowski J."/>
            <person name="Ruckert C."/>
        </authorList>
    </citation>
    <scope>NUCLEOTIDE SEQUENCE</scope>
    <source>
        <strain evidence="14">CGMCC 4.7308</strain>
    </source>
</reference>
<evidence type="ECO:0000256" key="8">
    <source>
        <dbReference type="PIRSR" id="PIRSR000350-2"/>
    </source>
</evidence>
<keyword evidence="6" id="KW-1015">Disulfide bond</keyword>
<dbReference type="AlphaFoldDB" id="A0A917WDL8"/>
<keyword evidence="9" id="KW-0547">Nucleotide-binding</keyword>
<comment type="caution">
    <text evidence="14">The sequence shown here is derived from an EMBL/GenBank/DDBJ whole genome shotgun (WGS) entry which is preliminary data.</text>
</comment>
<keyword evidence="7 11" id="KW-0676">Redox-active center</keyword>
<dbReference type="InterPro" id="IPR012999">
    <property type="entry name" value="Pyr_OxRdtase_I_AS"/>
</dbReference>
<feature type="binding site" evidence="9">
    <location>
        <position position="272"/>
    </location>
    <ligand>
        <name>NAD(+)</name>
        <dbReference type="ChEBI" id="CHEBI:57540"/>
    </ligand>
</feature>
<feature type="active site" description="Proton acceptor" evidence="8">
    <location>
        <position position="448"/>
    </location>
</feature>
<feature type="binding site" evidence="9">
    <location>
        <position position="48"/>
    </location>
    <ligand>
        <name>FAD</name>
        <dbReference type="ChEBI" id="CHEBI:57692"/>
    </ligand>
</feature>
<organism evidence="14 15">
    <name type="scientific">Nakamurella endophytica</name>
    <dbReference type="NCBI Taxonomy" id="1748367"/>
    <lineage>
        <taxon>Bacteria</taxon>
        <taxon>Bacillati</taxon>
        <taxon>Actinomycetota</taxon>
        <taxon>Actinomycetes</taxon>
        <taxon>Nakamurellales</taxon>
        <taxon>Nakamurellaceae</taxon>
        <taxon>Nakamurella</taxon>
    </lineage>
</organism>
<evidence type="ECO:0000256" key="4">
    <source>
        <dbReference type="ARBA" id="ARBA00022857"/>
    </source>
</evidence>
<keyword evidence="9" id="KW-0520">NAD</keyword>
<keyword evidence="3 9" id="KW-0274">FAD</keyword>
<dbReference type="Gene3D" id="3.50.50.60">
    <property type="entry name" value="FAD/NAD(P)-binding domain"/>
    <property type="match status" value="2"/>
</dbReference>
<accession>A0A917WDL8</accession>
<dbReference type="Proteomes" id="UP000655208">
    <property type="component" value="Unassembled WGS sequence"/>
</dbReference>
<dbReference type="PROSITE" id="PS00076">
    <property type="entry name" value="PYRIDINE_REDOX_1"/>
    <property type="match status" value="1"/>
</dbReference>
<evidence type="ECO:0000256" key="1">
    <source>
        <dbReference type="ARBA" id="ARBA00007532"/>
    </source>
</evidence>
<dbReference type="InterPro" id="IPR004099">
    <property type="entry name" value="Pyr_nucl-diS_OxRdtase_dimer"/>
</dbReference>
<evidence type="ECO:0000256" key="11">
    <source>
        <dbReference type="RuleBase" id="RU003691"/>
    </source>
</evidence>
<dbReference type="PRINTS" id="PR00411">
    <property type="entry name" value="PNDRDTASEI"/>
</dbReference>
<evidence type="ECO:0000313" key="14">
    <source>
        <dbReference type="EMBL" id="GGL95575.1"/>
    </source>
</evidence>
<dbReference type="SUPFAM" id="SSF51905">
    <property type="entry name" value="FAD/NAD(P)-binding domain"/>
    <property type="match status" value="1"/>
</dbReference>
<dbReference type="Gene3D" id="3.30.390.30">
    <property type="match status" value="1"/>
</dbReference>
<dbReference type="Pfam" id="PF07992">
    <property type="entry name" value="Pyr_redox_2"/>
    <property type="match status" value="1"/>
</dbReference>
<dbReference type="NCBIfam" id="NF005884">
    <property type="entry name" value="PRK07846.1"/>
    <property type="match status" value="1"/>
</dbReference>
<dbReference type="InterPro" id="IPR016156">
    <property type="entry name" value="FAD/NAD-linked_Rdtase_dimer_sf"/>
</dbReference>
<evidence type="ECO:0000256" key="6">
    <source>
        <dbReference type="ARBA" id="ARBA00023157"/>
    </source>
</evidence>
<dbReference type="GO" id="GO:0000166">
    <property type="term" value="F:nucleotide binding"/>
    <property type="evidence" value="ECO:0007669"/>
    <property type="project" value="UniProtKB-KW"/>
</dbReference>
<evidence type="ECO:0000313" key="15">
    <source>
        <dbReference type="Proteomes" id="UP000655208"/>
    </source>
</evidence>
<feature type="domain" description="FAD/NAD(P)-binding" evidence="13">
    <location>
        <begin position="4"/>
        <end position="327"/>
    </location>
</feature>
<protein>
    <submittedName>
        <fullName evidence="14">Mycothione reductase</fullName>
    </submittedName>
</protein>
<dbReference type="PRINTS" id="PR00368">
    <property type="entry name" value="FADPNR"/>
</dbReference>
<dbReference type="PANTHER" id="PTHR43014">
    <property type="entry name" value="MERCURIC REDUCTASE"/>
    <property type="match status" value="1"/>
</dbReference>
<dbReference type="SUPFAM" id="SSF55424">
    <property type="entry name" value="FAD/NAD-linked reductases, dimerisation (C-terminal) domain"/>
    <property type="match status" value="1"/>
</dbReference>
<dbReference type="EMBL" id="BMNA01000002">
    <property type="protein sequence ID" value="GGL95575.1"/>
    <property type="molecule type" value="Genomic_DNA"/>
</dbReference>
<evidence type="ECO:0000256" key="3">
    <source>
        <dbReference type="ARBA" id="ARBA00022827"/>
    </source>
</evidence>
<keyword evidence="2 11" id="KW-0285">Flavoprotein</keyword>
<evidence type="ECO:0000259" key="12">
    <source>
        <dbReference type="Pfam" id="PF02852"/>
    </source>
</evidence>
<feature type="binding site" evidence="9">
    <location>
        <position position="313"/>
    </location>
    <ligand>
        <name>FAD</name>
        <dbReference type="ChEBI" id="CHEBI:57692"/>
    </ligand>
</feature>
<evidence type="ECO:0000256" key="9">
    <source>
        <dbReference type="PIRSR" id="PIRSR000350-3"/>
    </source>
</evidence>
<keyword evidence="15" id="KW-1185">Reference proteome</keyword>
<comment type="similarity">
    <text evidence="1 11">Belongs to the class-I pyridine nucleotide-disulfide oxidoreductase family.</text>
</comment>
<reference evidence="14" key="2">
    <citation type="submission" date="2020-09" db="EMBL/GenBank/DDBJ databases">
        <authorList>
            <person name="Sun Q."/>
            <person name="Zhou Y."/>
        </authorList>
    </citation>
    <scope>NUCLEOTIDE SEQUENCE</scope>
    <source>
        <strain evidence="14">CGMCC 4.7308</strain>
    </source>
</reference>
<gene>
    <name evidence="14" type="primary">gor</name>
    <name evidence="14" type="ORF">GCM10011594_14030</name>
</gene>
<feature type="domain" description="Pyridine nucleotide-disulphide oxidoreductase dimerisation" evidence="12">
    <location>
        <begin position="349"/>
        <end position="458"/>
    </location>
</feature>
<dbReference type="RefSeq" id="WP_188940740.1">
    <property type="nucleotide sequence ID" value="NZ_BMNA01000002.1"/>
</dbReference>
<comment type="cofactor">
    <cofactor evidence="9">
        <name>FAD</name>
        <dbReference type="ChEBI" id="CHEBI:57692"/>
    </cofactor>
    <text evidence="9">Binds 1 FAD per subunit.</text>
</comment>
<evidence type="ECO:0000256" key="7">
    <source>
        <dbReference type="ARBA" id="ARBA00023284"/>
    </source>
</evidence>
<dbReference type="InterPro" id="IPR036188">
    <property type="entry name" value="FAD/NAD-bd_sf"/>
</dbReference>
<dbReference type="GO" id="GO:0016668">
    <property type="term" value="F:oxidoreductase activity, acting on a sulfur group of donors, NAD(P) as acceptor"/>
    <property type="evidence" value="ECO:0007669"/>
    <property type="project" value="InterPro"/>
</dbReference>
<proteinExistence type="inferred from homology"/>
<evidence type="ECO:0000256" key="2">
    <source>
        <dbReference type="ARBA" id="ARBA00022630"/>
    </source>
</evidence>
<dbReference type="InterPro" id="IPR023753">
    <property type="entry name" value="FAD/NAD-binding_dom"/>
</dbReference>
<evidence type="ECO:0000259" key="13">
    <source>
        <dbReference type="Pfam" id="PF07992"/>
    </source>
</evidence>
<evidence type="ECO:0000256" key="5">
    <source>
        <dbReference type="ARBA" id="ARBA00023002"/>
    </source>
</evidence>
<keyword evidence="4" id="KW-0521">NADP</keyword>
<feature type="disulfide bond" description="Redox-active" evidence="10">
    <location>
        <begin position="39"/>
        <end position="44"/>
    </location>
</feature>
<dbReference type="PANTHER" id="PTHR43014:SF5">
    <property type="entry name" value="GLUTATHIONE REDUCTASE (NADPH)"/>
    <property type="match status" value="1"/>
</dbReference>
<feature type="binding site" evidence="9">
    <location>
        <begin position="182"/>
        <end position="189"/>
    </location>
    <ligand>
        <name>NAD(+)</name>
        <dbReference type="ChEBI" id="CHEBI:57540"/>
    </ligand>
</feature>
<dbReference type="Pfam" id="PF02852">
    <property type="entry name" value="Pyr_redox_dim"/>
    <property type="match status" value="1"/>
</dbReference>
<feature type="binding site" evidence="9">
    <location>
        <position position="114"/>
    </location>
    <ligand>
        <name>FAD</name>
        <dbReference type="ChEBI" id="CHEBI:57692"/>
    </ligand>
</feature>